<dbReference type="Proteomes" id="UP000054721">
    <property type="component" value="Unassembled WGS sequence"/>
</dbReference>
<feature type="compositionally biased region" description="Low complexity" evidence="1">
    <location>
        <begin position="30"/>
        <end position="47"/>
    </location>
</feature>
<name>A0A0V1LJF4_9BILA</name>
<evidence type="ECO:0000256" key="1">
    <source>
        <dbReference type="SAM" id="MobiDB-lite"/>
    </source>
</evidence>
<evidence type="ECO:0000313" key="2">
    <source>
        <dbReference type="EMBL" id="KRZ59620.1"/>
    </source>
</evidence>
<accession>A0A0V1LJF4</accession>
<comment type="caution">
    <text evidence="2">The sequence shown here is derived from an EMBL/GenBank/DDBJ whole genome shotgun (WGS) entry which is preliminary data.</text>
</comment>
<feature type="region of interest" description="Disordered" evidence="1">
    <location>
        <begin position="15"/>
        <end position="47"/>
    </location>
</feature>
<dbReference type="OrthoDB" id="10382838at2759"/>
<organism evidence="2 3">
    <name type="scientific">Trichinella nativa</name>
    <dbReference type="NCBI Taxonomy" id="6335"/>
    <lineage>
        <taxon>Eukaryota</taxon>
        <taxon>Metazoa</taxon>
        <taxon>Ecdysozoa</taxon>
        <taxon>Nematoda</taxon>
        <taxon>Enoplea</taxon>
        <taxon>Dorylaimia</taxon>
        <taxon>Trichinellida</taxon>
        <taxon>Trichinellidae</taxon>
        <taxon>Trichinella</taxon>
    </lineage>
</organism>
<feature type="non-terminal residue" evidence="2">
    <location>
        <position position="126"/>
    </location>
</feature>
<gene>
    <name evidence="2" type="ORF">T02_11200</name>
</gene>
<reference evidence="2 3" key="1">
    <citation type="submission" date="2015-05" db="EMBL/GenBank/DDBJ databases">
        <title>Evolution of Trichinella species and genotypes.</title>
        <authorList>
            <person name="Korhonen P.K."/>
            <person name="Edoardo P."/>
            <person name="Giuseppe L.R."/>
            <person name="Gasser R.B."/>
        </authorList>
    </citation>
    <scope>NUCLEOTIDE SEQUENCE [LARGE SCALE GENOMIC DNA]</scope>
    <source>
        <strain evidence="2">ISS10</strain>
    </source>
</reference>
<dbReference type="AlphaFoldDB" id="A0A0V1LJF4"/>
<proteinExistence type="predicted"/>
<protein>
    <submittedName>
        <fullName evidence="2">Uncharacterized protein</fullName>
    </submittedName>
</protein>
<evidence type="ECO:0000313" key="3">
    <source>
        <dbReference type="Proteomes" id="UP000054721"/>
    </source>
</evidence>
<keyword evidence="3" id="KW-1185">Reference proteome</keyword>
<sequence>LQMVDLHTCNVAGSSGVVVESSPPPPSPLPASVSTTTTTTPSSSSSSKCCCWSSRMPALVARLFGAGSTSERSTPQWAVLTGRRSIEFIDFNLNEKSLKHEFMILDHDGATTEYIQTDRLDTLALL</sequence>
<dbReference type="EMBL" id="JYDW01000039">
    <property type="protein sequence ID" value="KRZ59620.1"/>
    <property type="molecule type" value="Genomic_DNA"/>
</dbReference>